<dbReference type="PROSITE" id="PS50222">
    <property type="entry name" value="EF_HAND_2"/>
    <property type="match status" value="3"/>
</dbReference>
<dbReference type="Gene3D" id="1.10.238.10">
    <property type="entry name" value="EF-hand"/>
    <property type="match status" value="2"/>
</dbReference>
<dbReference type="SMART" id="SM00054">
    <property type="entry name" value="EFh"/>
    <property type="match status" value="3"/>
</dbReference>
<dbReference type="PROSITE" id="PS00018">
    <property type="entry name" value="EF_HAND_1"/>
    <property type="match status" value="3"/>
</dbReference>
<accession>A0A2U1LYW5</accession>
<dbReference type="PANTHER" id="PTHR23050">
    <property type="entry name" value="CALCIUM BINDING PROTEIN"/>
    <property type="match status" value="1"/>
</dbReference>
<dbReference type="STRING" id="35608.A0A2U1LYW5"/>
<dbReference type="InterPro" id="IPR011992">
    <property type="entry name" value="EF-hand-dom_pair"/>
</dbReference>
<evidence type="ECO:0000313" key="4">
    <source>
        <dbReference type="EMBL" id="PWA54212.1"/>
    </source>
</evidence>
<feature type="domain" description="EF-hand" evidence="3">
    <location>
        <begin position="52"/>
        <end position="79"/>
    </location>
</feature>
<feature type="domain" description="EF-hand" evidence="3">
    <location>
        <begin position="12"/>
        <end position="47"/>
    </location>
</feature>
<dbReference type="OrthoDB" id="26525at2759"/>
<dbReference type="InterPro" id="IPR050145">
    <property type="entry name" value="Centrin_CML-like"/>
</dbReference>
<feature type="domain" description="EF-hand" evidence="3">
    <location>
        <begin position="81"/>
        <end position="116"/>
    </location>
</feature>
<gene>
    <name evidence="4" type="ORF">CTI12_AA423020</name>
</gene>
<dbReference type="InterPro" id="IPR002048">
    <property type="entry name" value="EF_hand_dom"/>
</dbReference>
<keyword evidence="2" id="KW-0106">Calcium</keyword>
<dbReference type="AlphaFoldDB" id="A0A2U1LYW5"/>
<keyword evidence="5" id="KW-1185">Reference proteome</keyword>
<organism evidence="4 5">
    <name type="scientific">Artemisia annua</name>
    <name type="common">Sweet wormwood</name>
    <dbReference type="NCBI Taxonomy" id="35608"/>
    <lineage>
        <taxon>Eukaryota</taxon>
        <taxon>Viridiplantae</taxon>
        <taxon>Streptophyta</taxon>
        <taxon>Embryophyta</taxon>
        <taxon>Tracheophyta</taxon>
        <taxon>Spermatophyta</taxon>
        <taxon>Magnoliopsida</taxon>
        <taxon>eudicotyledons</taxon>
        <taxon>Gunneridae</taxon>
        <taxon>Pentapetalae</taxon>
        <taxon>asterids</taxon>
        <taxon>campanulids</taxon>
        <taxon>Asterales</taxon>
        <taxon>Asteraceae</taxon>
        <taxon>Asteroideae</taxon>
        <taxon>Anthemideae</taxon>
        <taxon>Artemisiinae</taxon>
        <taxon>Artemisia</taxon>
    </lineage>
</organism>
<comment type="caution">
    <text evidence="4">The sequence shown here is derived from an EMBL/GenBank/DDBJ whole genome shotgun (WGS) entry which is preliminary data.</text>
</comment>
<name>A0A2U1LYW5_ARTAN</name>
<dbReference type="EMBL" id="PKPP01007149">
    <property type="protein sequence ID" value="PWA54212.1"/>
    <property type="molecule type" value="Genomic_DNA"/>
</dbReference>
<sequence length="147" mass="16132">MCPTGTSLFPSRNITNLRSAFDILDVDHDGKISHEDLKTSYSHADDNIIGTMMKVADSNNNGYVEYDEFEKVLLKSDGSSNVNGVMEDVFKAMDCDGDGKVGYGDLRSYLNMAGLDVNDDEIKAMIRFGGGDYDGVTFDGFMKILSL</sequence>
<evidence type="ECO:0000259" key="3">
    <source>
        <dbReference type="PROSITE" id="PS50222"/>
    </source>
</evidence>
<dbReference type="InterPro" id="IPR018247">
    <property type="entry name" value="EF_Hand_1_Ca_BS"/>
</dbReference>
<dbReference type="GO" id="GO:0043226">
    <property type="term" value="C:organelle"/>
    <property type="evidence" value="ECO:0007669"/>
    <property type="project" value="UniProtKB-ARBA"/>
</dbReference>
<evidence type="ECO:0000256" key="2">
    <source>
        <dbReference type="ARBA" id="ARBA00022837"/>
    </source>
</evidence>
<dbReference type="SUPFAM" id="SSF47473">
    <property type="entry name" value="EF-hand"/>
    <property type="match status" value="1"/>
</dbReference>
<dbReference type="GO" id="GO:0005509">
    <property type="term" value="F:calcium ion binding"/>
    <property type="evidence" value="ECO:0007669"/>
    <property type="project" value="InterPro"/>
</dbReference>
<evidence type="ECO:0000313" key="5">
    <source>
        <dbReference type="Proteomes" id="UP000245207"/>
    </source>
</evidence>
<evidence type="ECO:0000256" key="1">
    <source>
        <dbReference type="ARBA" id="ARBA00022737"/>
    </source>
</evidence>
<dbReference type="Pfam" id="PF13202">
    <property type="entry name" value="EF-hand_5"/>
    <property type="match status" value="1"/>
</dbReference>
<dbReference type="FunFam" id="1.10.238.10:FF:000178">
    <property type="entry name" value="Calmodulin-2 A"/>
    <property type="match status" value="1"/>
</dbReference>
<proteinExistence type="predicted"/>
<keyword evidence="1" id="KW-0677">Repeat</keyword>
<protein>
    <submittedName>
        <fullName evidence="4">Calcium-binding EF-hand</fullName>
    </submittedName>
</protein>
<reference evidence="4 5" key="1">
    <citation type="journal article" date="2018" name="Mol. Plant">
        <title>The genome of Artemisia annua provides insight into the evolution of Asteraceae family and artemisinin biosynthesis.</title>
        <authorList>
            <person name="Shen Q."/>
            <person name="Zhang L."/>
            <person name="Liao Z."/>
            <person name="Wang S."/>
            <person name="Yan T."/>
            <person name="Shi P."/>
            <person name="Liu M."/>
            <person name="Fu X."/>
            <person name="Pan Q."/>
            <person name="Wang Y."/>
            <person name="Lv Z."/>
            <person name="Lu X."/>
            <person name="Zhang F."/>
            <person name="Jiang W."/>
            <person name="Ma Y."/>
            <person name="Chen M."/>
            <person name="Hao X."/>
            <person name="Li L."/>
            <person name="Tang Y."/>
            <person name="Lv G."/>
            <person name="Zhou Y."/>
            <person name="Sun X."/>
            <person name="Brodelius P.E."/>
            <person name="Rose J.K.C."/>
            <person name="Tang K."/>
        </authorList>
    </citation>
    <scope>NUCLEOTIDE SEQUENCE [LARGE SCALE GENOMIC DNA]</scope>
    <source>
        <strain evidence="5">cv. Huhao1</strain>
        <tissue evidence="4">Leaf</tissue>
    </source>
</reference>
<dbReference type="Pfam" id="PF13499">
    <property type="entry name" value="EF-hand_7"/>
    <property type="match status" value="1"/>
</dbReference>
<dbReference type="Proteomes" id="UP000245207">
    <property type="component" value="Unassembled WGS sequence"/>
</dbReference>